<dbReference type="AlphaFoldDB" id="A0AAE0YTN0"/>
<comment type="caution">
    <text evidence="1">The sequence shown here is derived from an EMBL/GenBank/DDBJ whole genome shotgun (WGS) entry which is preliminary data.</text>
</comment>
<keyword evidence="2" id="KW-1185">Reference proteome</keyword>
<sequence>MVINLPRHLEQVEKIVRVSDERKDIMAITDVPTPNKIDGTDFGIFADHPQKGLLLEYTEYRKAVQQRASSTVSKDMKSLMECLKALNRSGNLQLILKAPDENRNRIRHIFRARIQFGCESNEKLGQERREKSSIWLLKSRDYHSKSGFSSQAVNAPLTAAAQQCNNLLKGLPFQFRVFNRLSRRLYRRHLLCNNSAQGTTIPNPGFQQAVKAPLPPSPTLKANLLWRYHFKSGFSTGCQYTPTTILTSEEIKALPST</sequence>
<reference evidence="1" key="1">
    <citation type="journal article" date="2023" name="G3 (Bethesda)">
        <title>A reference genome for the long-term kleptoplast-retaining sea slug Elysia crispata morphotype clarki.</title>
        <authorList>
            <person name="Eastman K.E."/>
            <person name="Pendleton A.L."/>
            <person name="Shaikh M.A."/>
            <person name="Suttiyut T."/>
            <person name="Ogas R."/>
            <person name="Tomko P."/>
            <person name="Gavelis G."/>
            <person name="Widhalm J.R."/>
            <person name="Wisecaver J.H."/>
        </authorList>
    </citation>
    <scope>NUCLEOTIDE SEQUENCE</scope>
    <source>
        <strain evidence="1">ECLA1</strain>
    </source>
</reference>
<accession>A0AAE0YTN0</accession>
<name>A0AAE0YTN0_9GAST</name>
<dbReference type="Proteomes" id="UP001283361">
    <property type="component" value="Unassembled WGS sequence"/>
</dbReference>
<proteinExistence type="predicted"/>
<organism evidence="1 2">
    <name type="scientific">Elysia crispata</name>
    <name type="common">lettuce slug</name>
    <dbReference type="NCBI Taxonomy" id="231223"/>
    <lineage>
        <taxon>Eukaryota</taxon>
        <taxon>Metazoa</taxon>
        <taxon>Spiralia</taxon>
        <taxon>Lophotrochozoa</taxon>
        <taxon>Mollusca</taxon>
        <taxon>Gastropoda</taxon>
        <taxon>Heterobranchia</taxon>
        <taxon>Euthyneura</taxon>
        <taxon>Panpulmonata</taxon>
        <taxon>Sacoglossa</taxon>
        <taxon>Placobranchoidea</taxon>
        <taxon>Plakobranchidae</taxon>
        <taxon>Elysia</taxon>
    </lineage>
</organism>
<dbReference type="EMBL" id="JAWDGP010005451">
    <property type="protein sequence ID" value="KAK3756888.1"/>
    <property type="molecule type" value="Genomic_DNA"/>
</dbReference>
<protein>
    <submittedName>
        <fullName evidence="1">Uncharacterized protein</fullName>
    </submittedName>
</protein>
<evidence type="ECO:0000313" key="1">
    <source>
        <dbReference type="EMBL" id="KAK3756888.1"/>
    </source>
</evidence>
<evidence type="ECO:0000313" key="2">
    <source>
        <dbReference type="Proteomes" id="UP001283361"/>
    </source>
</evidence>
<gene>
    <name evidence="1" type="ORF">RRG08_011461</name>
</gene>